<sequence>MAISGWSLPRSAGAATSATTAPVSTAPSVTSSIAATLSRGAFAIAAAKTALLPASVAAALRRGVAAVAPWVGRTARSCNEGRRAVVVQRGALPFQEKQSRSGLKECG</sequence>
<name>A0A484M4T4_9ASTE</name>
<keyword evidence="3" id="KW-1185">Reference proteome</keyword>
<dbReference type="AlphaFoldDB" id="A0A484M4T4"/>
<feature type="region of interest" description="Disordered" evidence="1">
    <location>
        <begin position="1"/>
        <end position="25"/>
    </location>
</feature>
<proteinExistence type="predicted"/>
<dbReference type="Proteomes" id="UP000595140">
    <property type="component" value="Unassembled WGS sequence"/>
</dbReference>
<evidence type="ECO:0000313" key="2">
    <source>
        <dbReference type="EMBL" id="VFQ83852.1"/>
    </source>
</evidence>
<gene>
    <name evidence="2" type="ORF">CCAM_LOCUS25628</name>
</gene>
<organism evidence="2 3">
    <name type="scientific">Cuscuta campestris</name>
    <dbReference type="NCBI Taxonomy" id="132261"/>
    <lineage>
        <taxon>Eukaryota</taxon>
        <taxon>Viridiplantae</taxon>
        <taxon>Streptophyta</taxon>
        <taxon>Embryophyta</taxon>
        <taxon>Tracheophyta</taxon>
        <taxon>Spermatophyta</taxon>
        <taxon>Magnoliopsida</taxon>
        <taxon>eudicotyledons</taxon>
        <taxon>Gunneridae</taxon>
        <taxon>Pentapetalae</taxon>
        <taxon>asterids</taxon>
        <taxon>lamiids</taxon>
        <taxon>Solanales</taxon>
        <taxon>Convolvulaceae</taxon>
        <taxon>Cuscuteae</taxon>
        <taxon>Cuscuta</taxon>
        <taxon>Cuscuta subgen. Grammica</taxon>
        <taxon>Cuscuta sect. Cleistogrammica</taxon>
    </lineage>
</organism>
<protein>
    <submittedName>
        <fullName evidence="2">Uncharacterized protein</fullName>
    </submittedName>
</protein>
<feature type="compositionally biased region" description="Low complexity" evidence="1">
    <location>
        <begin position="11"/>
        <end position="25"/>
    </location>
</feature>
<accession>A0A484M4T4</accession>
<dbReference type="EMBL" id="OOIL02002609">
    <property type="protein sequence ID" value="VFQ83852.1"/>
    <property type="molecule type" value="Genomic_DNA"/>
</dbReference>
<evidence type="ECO:0000313" key="3">
    <source>
        <dbReference type="Proteomes" id="UP000595140"/>
    </source>
</evidence>
<evidence type="ECO:0000256" key="1">
    <source>
        <dbReference type="SAM" id="MobiDB-lite"/>
    </source>
</evidence>
<reference evidence="2 3" key="1">
    <citation type="submission" date="2018-04" db="EMBL/GenBank/DDBJ databases">
        <authorList>
            <person name="Vogel A."/>
        </authorList>
    </citation>
    <scope>NUCLEOTIDE SEQUENCE [LARGE SCALE GENOMIC DNA]</scope>
</reference>